<protein>
    <submittedName>
        <fullName evidence="2">TIGR03086 family metal-binding protein</fullName>
    </submittedName>
</protein>
<evidence type="ECO:0000313" key="3">
    <source>
        <dbReference type="Proteomes" id="UP001501020"/>
    </source>
</evidence>
<dbReference type="EMBL" id="BAAAMR010000133">
    <property type="protein sequence ID" value="GAA2166049.1"/>
    <property type="molecule type" value="Genomic_DNA"/>
</dbReference>
<dbReference type="Proteomes" id="UP001501020">
    <property type="component" value="Unassembled WGS sequence"/>
</dbReference>
<dbReference type="InterPro" id="IPR034660">
    <property type="entry name" value="DinB/YfiT-like"/>
</dbReference>
<dbReference type="NCBIfam" id="TIGR03083">
    <property type="entry name" value="maleylpyruvate isomerase family mycothiol-dependent enzyme"/>
    <property type="match status" value="1"/>
</dbReference>
<keyword evidence="3" id="KW-1185">Reference proteome</keyword>
<dbReference type="Pfam" id="PF11716">
    <property type="entry name" value="MDMPI_N"/>
    <property type="match status" value="1"/>
</dbReference>
<comment type="caution">
    <text evidence="2">The sequence shown here is derived from an EMBL/GenBank/DDBJ whole genome shotgun (WGS) entry which is preliminary data.</text>
</comment>
<dbReference type="InterPro" id="IPR017517">
    <property type="entry name" value="Maleyloyr_isom"/>
</dbReference>
<dbReference type="InterPro" id="IPR017520">
    <property type="entry name" value="CHP03086"/>
</dbReference>
<dbReference type="InterPro" id="IPR024344">
    <property type="entry name" value="MDMPI_metal-binding"/>
</dbReference>
<name>A0ABN3AFU4_9ACTN</name>
<organism evidence="2 3">
    <name type="scientific">Actinomadura napierensis</name>
    <dbReference type="NCBI Taxonomy" id="267854"/>
    <lineage>
        <taxon>Bacteria</taxon>
        <taxon>Bacillati</taxon>
        <taxon>Actinomycetota</taxon>
        <taxon>Actinomycetes</taxon>
        <taxon>Streptosporangiales</taxon>
        <taxon>Thermomonosporaceae</taxon>
        <taxon>Actinomadura</taxon>
    </lineage>
</organism>
<gene>
    <name evidence="2" type="ORF">GCM10009727_85260</name>
</gene>
<evidence type="ECO:0000259" key="1">
    <source>
        <dbReference type="Pfam" id="PF11716"/>
    </source>
</evidence>
<proteinExistence type="predicted"/>
<dbReference type="RefSeq" id="WP_344281882.1">
    <property type="nucleotide sequence ID" value="NZ_BAAAMR010000133.1"/>
</dbReference>
<dbReference type="Gene3D" id="1.20.120.450">
    <property type="entry name" value="dinb family like domain"/>
    <property type="match status" value="1"/>
</dbReference>
<dbReference type="NCBIfam" id="TIGR03086">
    <property type="entry name" value="TIGR03086 family metal-binding protein"/>
    <property type="match status" value="1"/>
</dbReference>
<reference evidence="2 3" key="1">
    <citation type="journal article" date="2019" name="Int. J. Syst. Evol. Microbiol.">
        <title>The Global Catalogue of Microorganisms (GCM) 10K type strain sequencing project: providing services to taxonomists for standard genome sequencing and annotation.</title>
        <authorList>
            <consortium name="The Broad Institute Genomics Platform"/>
            <consortium name="The Broad Institute Genome Sequencing Center for Infectious Disease"/>
            <person name="Wu L."/>
            <person name="Ma J."/>
        </authorList>
    </citation>
    <scope>NUCLEOTIDE SEQUENCE [LARGE SCALE GENOMIC DNA]</scope>
    <source>
        <strain evidence="2 3">JCM 13850</strain>
    </source>
</reference>
<accession>A0ABN3AFU4</accession>
<dbReference type="SUPFAM" id="SSF109854">
    <property type="entry name" value="DinB/YfiT-like putative metalloenzymes"/>
    <property type="match status" value="1"/>
</dbReference>
<feature type="domain" description="Mycothiol-dependent maleylpyruvate isomerase metal-binding" evidence="1">
    <location>
        <begin position="16"/>
        <end position="126"/>
    </location>
</feature>
<evidence type="ECO:0000313" key="2">
    <source>
        <dbReference type="EMBL" id="GAA2166049.1"/>
    </source>
</evidence>
<sequence length="186" mass="19545">MTDVIDVIDRALVMAADVVGGITGDLLAAPAPCAGWDVRTALNHLVGGMRIFAAELDGTDAGGRHEDDWLGNDPQGAFGAAVDLDRAAWHRPGVLEKDVRLGFGVVPGPMAALIHLTELLAHGADLAVATGREALVDQAACRDLLAVMRGMDFGAFRRPGMFGPERHAPDGAAPHRELLAFLGRDL</sequence>